<dbReference type="EMBL" id="AP028055">
    <property type="protein sequence ID" value="BEG97870.1"/>
    <property type="molecule type" value="Genomic_DNA"/>
</dbReference>
<evidence type="ECO:0000313" key="3">
    <source>
        <dbReference type="EMBL" id="BEG97870.1"/>
    </source>
</evidence>
<evidence type="ECO:0000256" key="1">
    <source>
        <dbReference type="ARBA" id="ARBA00023125"/>
    </source>
</evidence>
<gene>
    <name evidence="3" type="ORF">BSYN_01350</name>
</gene>
<keyword evidence="1" id="KW-0238">DNA-binding</keyword>
<reference evidence="3 4" key="1">
    <citation type="submission" date="2023-04" db="EMBL/GenBank/DDBJ databases">
        <title>Draft genome sequence of acteroides sedimenti strain YN3PY1.</title>
        <authorList>
            <person name="Yoshida N."/>
        </authorList>
    </citation>
    <scope>NUCLEOTIDE SEQUENCE [LARGE SCALE GENOMIC DNA]</scope>
    <source>
        <strain evidence="3 4">YN3PY1</strain>
    </source>
</reference>
<keyword evidence="4" id="KW-1185">Reference proteome</keyword>
<dbReference type="Proteomes" id="UP001496674">
    <property type="component" value="Chromosome"/>
</dbReference>
<proteinExistence type="predicted"/>
<feature type="domain" description="HU" evidence="2">
    <location>
        <begin position="1"/>
        <end position="122"/>
    </location>
</feature>
<evidence type="ECO:0000313" key="4">
    <source>
        <dbReference type="Proteomes" id="UP001496674"/>
    </source>
</evidence>
<organism evidence="3 4">
    <name type="scientific">Bacteroides sedimenti</name>
    <dbReference type="NCBI Taxonomy" id="2136147"/>
    <lineage>
        <taxon>Bacteria</taxon>
        <taxon>Pseudomonadati</taxon>
        <taxon>Bacteroidota</taxon>
        <taxon>Bacteroidia</taxon>
        <taxon>Bacteroidales</taxon>
        <taxon>Bacteroidaceae</taxon>
        <taxon>Bacteroides</taxon>
    </lineage>
</organism>
<accession>A0ABN6Z6Z5</accession>
<dbReference type="Gene3D" id="4.10.520.10">
    <property type="entry name" value="IHF-like DNA-binding proteins"/>
    <property type="match status" value="1"/>
</dbReference>
<dbReference type="InterPro" id="IPR041607">
    <property type="entry name" value="HU-HIG"/>
</dbReference>
<evidence type="ECO:0000259" key="2">
    <source>
        <dbReference type="Pfam" id="PF18291"/>
    </source>
</evidence>
<dbReference type="NCBIfam" id="TIGR01201">
    <property type="entry name" value="HU_rel"/>
    <property type="match status" value="1"/>
</dbReference>
<dbReference type="SUPFAM" id="SSF47729">
    <property type="entry name" value="IHF-like DNA-binding proteins"/>
    <property type="match status" value="1"/>
</dbReference>
<dbReference type="Pfam" id="PF18291">
    <property type="entry name" value="HU-HIG"/>
    <property type="match status" value="1"/>
</dbReference>
<name>A0ABN6Z6Z5_9BACE</name>
<dbReference type="RefSeq" id="WP_353332314.1">
    <property type="nucleotide sequence ID" value="NZ_AP028055.1"/>
</dbReference>
<dbReference type="InterPro" id="IPR010992">
    <property type="entry name" value="IHF-like_DNA-bd_dom_sf"/>
</dbReference>
<protein>
    <recommendedName>
        <fullName evidence="2">HU domain-containing protein</fullName>
    </recommendedName>
</protein>
<sequence length="144" mass="15857">MSVNYSVVLRKNPGKIDDVGKYYALAQANGELNFNRLCKDVKSRCTVTRADMAGVIEAIVESMIYALEDGKIVRLGNFGSFQISLTGDGAETEKEYNASMIRGSKIVFRPGEMLVDMMKTLSYSQVPVLPKQAAKEPEIPEEGL</sequence>
<dbReference type="InterPro" id="IPR005902">
    <property type="entry name" value="HU_DNA-bd_put"/>
</dbReference>